<evidence type="ECO:0000256" key="8">
    <source>
        <dbReference type="ARBA" id="ARBA00023288"/>
    </source>
</evidence>
<evidence type="ECO:0000313" key="12">
    <source>
        <dbReference type="Proteomes" id="UP001056012"/>
    </source>
</evidence>
<proteinExistence type="inferred from homology"/>
<dbReference type="GO" id="GO:0016787">
    <property type="term" value="F:hydrolase activity"/>
    <property type="evidence" value="ECO:0007669"/>
    <property type="project" value="UniProtKB-KW"/>
</dbReference>
<comment type="subcellular location">
    <subcellularLocation>
        <location evidence="1 9">Cell membrane</location>
        <topology evidence="1 9">Lipid-anchor</topology>
        <topology evidence="1 9">GPI-anchor</topology>
    </subcellularLocation>
</comment>
<evidence type="ECO:0000256" key="7">
    <source>
        <dbReference type="ARBA" id="ARBA00023180"/>
    </source>
</evidence>
<sequence>MALALALAPTLTLTLPLPTLPTPGALEVILLLPRGGRALLLPVLCSYVAHAVNPVEVRGRDFVDSVTGDRLMIIGVDYQPGGQGAYQPQNNEDALTNSDVCLRDAVLMQKLGVNTLRVYNLDPTLDHSKCASIFNAAGIYMLLDVNSPLPGESINRAEPWTSYNSDYLNRAFGIIENFKNFPNTLGFFSANEVMNDLSTAEFNPQYIRAVQRDMKNYIKNHVNRTIPVGYSAADVREILQDTWAYMQCAHEEDESSSDFFGLNSYSWCNGDNIQTSGYDTLANMFAESAIPVFFSEYGCNRVTPREFNEVQALYGEEMRALSGGLVYEYSAEEAGYGLVEINQDGSVKLMQDYNNLQGQFNKLNISALESASPQATNIKAPQCENSLITADEFSKNFTIPAVCPGCQDLIDNGIARPQNGNLVNVDQTSVQQKVFGNSGQQVQNLNLNIVSDGSNKPSGETTSPSSTGGSDNNQPSQTGNSARPTGTQGAASNIGDSSMLALISFFVCALCL</sequence>
<dbReference type="EMBL" id="CP089275">
    <property type="protein sequence ID" value="USP75977.1"/>
    <property type="molecule type" value="Genomic_DNA"/>
</dbReference>
<keyword evidence="7" id="KW-0325">Glycoprotein</keyword>
<evidence type="ECO:0000256" key="4">
    <source>
        <dbReference type="ARBA" id="ARBA00022679"/>
    </source>
</evidence>
<dbReference type="GO" id="GO:0042124">
    <property type="term" value="F:1,3-beta-glucanosyltransferase activity"/>
    <property type="evidence" value="ECO:0007669"/>
    <property type="project" value="TreeGrafter"/>
</dbReference>
<dbReference type="SUPFAM" id="SSF51445">
    <property type="entry name" value="(Trans)glycosidases"/>
    <property type="match status" value="1"/>
</dbReference>
<protein>
    <recommendedName>
        <fullName evidence="9">1,3-beta-glucanosyltransferase</fullName>
        <ecNumber evidence="9">2.4.1.-</ecNumber>
    </recommendedName>
</protein>
<dbReference type="VEuPathDB" id="FungiDB:yc1106_03251"/>
<keyword evidence="3 9" id="KW-0336">GPI-anchor</keyword>
<keyword evidence="11" id="KW-0378">Hydrolase</keyword>
<dbReference type="GO" id="GO:0005886">
    <property type="term" value="C:plasma membrane"/>
    <property type="evidence" value="ECO:0007669"/>
    <property type="project" value="UniProtKB-SubCell"/>
</dbReference>
<keyword evidence="6 9" id="KW-0472">Membrane</keyword>
<keyword evidence="4 9" id="KW-0808">Transferase</keyword>
<dbReference type="PANTHER" id="PTHR31468:SF4">
    <property type="entry name" value="1,3-BETA-GLUCANOSYLTRANSFERASE GAS3-RELATED"/>
    <property type="match status" value="1"/>
</dbReference>
<dbReference type="EC" id="2.4.1.-" evidence="9"/>
<evidence type="ECO:0000256" key="10">
    <source>
        <dbReference type="SAM" id="MobiDB-lite"/>
    </source>
</evidence>
<dbReference type="Pfam" id="PF03198">
    <property type="entry name" value="Glyco_hydro_72"/>
    <property type="match status" value="1"/>
</dbReference>
<keyword evidence="5 9" id="KW-0732">Signal</keyword>
<feature type="signal peptide" evidence="9">
    <location>
        <begin position="1"/>
        <end position="16"/>
    </location>
</feature>
<feature type="region of interest" description="Disordered" evidence="10">
    <location>
        <begin position="450"/>
        <end position="490"/>
    </location>
</feature>
<evidence type="ECO:0000256" key="3">
    <source>
        <dbReference type="ARBA" id="ARBA00022622"/>
    </source>
</evidence>
<dbReference type="FunFam" id="3.20.20.80:FF:000032">
    <property type="entry name" value="1,3-beta-glucanosyltransferase"/>
    <property type="match status" value="1"/>
</dbReference>
<dbReference type="Proteomes" id="UP001056012">
    <property type="component" value="Chromosome 2"/>
</dbReference>
<dbReference type="GO" id="GO:0098552">
    <property type="term" value="C:side of membrane"/>
    <property type="evidence" value="ECO:0007669"/>
    <property type="project" value="UniProtKB-KW"/>
</dbReference>
<evidence type="ECO:0000313" key="11">
    <source>
        <dbReference type="EMBL" id="USP75977.1"/>
    </source>
</evidence>
<dbReference type="AlphaFoldDB" id="A0A9Q8Z5D4"/>
<dbReference type="GO" id="GO:0071970">
    <property type="term" value="P:fungal-type cell wall (1-&gt;3)-beta-D-glucan biosynthetic process"/>
    <property type="evidence" value="ECO:0007669"/>
    <property type="project" value="TreeGrafter"/>
</dbReference>
<accession>A0A9Q8Z5D4</accession>
<comment type="function">
    <text evidence="9">Splits internally a 1,3-beta-glucan molecule and transfers the newly generated reducing end (the donor) to the non-reducing end of another 1,3-beta-glucan molecule (the acceptor) forming a 1,3-beta linkage, resulting in the elongation of 1,3-beta-glucan chains in the cell wall.</text>
</comment>
<gene>
    <name evidence="11" type="ORF">yc1106_03251</name>
</gene>
<evidence type="ECO:0000256" key="6">
    <source>
        <dbReference type="ARBA" id="ARBA00023136"/>
    </source>
</evidence>
<evidence type="ECO:0000256" key="9">
    <source>
        <dbReference type="RuleBase" id="RU361209"/>
    </source>
</evidence>
<name>A0A9Q8Z5D4_CURCL</name>
<feature type="compositionally biased region" description="Polar residues" evidence="10">
    <location>
        <begin position="471"/>
        <end position="490"/>
    </location>
</feature>
<keyword evidence="12" id="KW-1185">Reference proteome</keyword>
<organism evidence="11 12">
    <name type="scientific">Curvularia clavata</name>
    <dbReference type="NCBI Taxonomy" id="95742"/>
    <lineage>
        <taxon>Eukaryota</taxon>
        <taxon>Fungi</taxon>
        <taxon>Dikarya</taxon>
        <taxon>Ascomycota</taxon>
        <taxon>Pezizomycotina</taxon>
        <taxon>Dothideomycetes</taxon>
        <taxon>Pleosporomycetidae</taxon>
        <taxon>Pleosporales</taxon>
        <taxon>Pleosporineae</taxon>
        <taxon>Pleosporaceae</taxon>
        <taxon>Curvularia</taxon>
    </lineage>
</organism>
<reference evidence="11" key="1">
    <citation type="submission" date="2021-12" db="EMBL/GenBank/DDBJ databases">
        <title>Curvularia clavata genome.</title>
        <authorList>
            <person name="Cao Y."/>
        </authorList>
    </citation>
    <scope>NUCLEOTIDE SEQUENCE</scope>
    <source>
        <strain evidence="11">Yc1106</strain>
    </source>
</reference>
<feature type="chain" id="PRO_5040545467" description="1,3-beta-glucanosyltransferase" evidence="9">
    <location>
        <begin position="17"/>
        <end position="512"/>
    </location>
</feature>
<evidence type="ECO:0000256" key="1">
    <source>
        <dbReference type="ARBA" id="ARBA00004609"/>
    </source>
</evidence>
<feature type="compositionally biased region" description="Low complexity" evidence="10">
    <location>
        <begin position="457"/>
        <end position="470"/>
    </location>
</feature>
<comment type="similarity">
    <text evidence="2 9">Belongs to the glycosyl hydrolase 72 family.</text>
</comment>
<dbReference type="InterPro" id="IPR004886">
    <property type="entry name" value="Glucanosyltransferase"/>
</dbReference>
<keyword evidence="8 9" id="KW-0449">Lipoprotein</keyword>
<dbReference type="GO" id="GO:0031505">
    <property type="term" value="P:fungal-type cell wall organization"/>
    <property type="evidence" value="ECO:0007669"/>
    <property type="project" value="TreeGrafter"/>
</dbReference>
<evidence type="ECO:0000256" key="5">
    <source>
        <dbReference type="ARBA" id="ARBA00022729"/>
    </source>
</evidence>
<dbReference type="OrthoDB" id="421038at2759"/>
<dbReference type="Gene3D" id="3.20.20.80">
    <property type="entry name" value="Glycosidases"/>
    <property type="match status" value="1"/>
</dbReference>
<evidence type="ECO:0000256" key="2">
    <source>
        <dbReference type="ARBA" id="ARBA00007528"/>
    </source>
</evidence>
<dbReference type="PANTHER" id="PTHR31468">
    <property type="entry name" value="1,3-BETA-GLUCANOSYLTRANSFERASE GAS1"/>
    <property type="match status" value="1"/>
</dbReference>
<dbReference type="InterPro" id="IPR017853">
    <property type="entry name" value="GH"/>
</dbReference>